<comment type="cofactor">
    <cofactor evidence="7">
        <name>Zn(2+)</name>
        <dbReference type="ChEBI" id="CHEBI:29105"/>
    </cofactor>
    <text evidence="7">Binds 1 zinc ion per subunit.</text>
</comment>
<comment type="similarity">
    <text evidence="1">Belongs to the Fur family.</text>
</comment>
<dbReference type="InterPro" id="IPR036390">
    <property type="entry name" value="WH_DNA-bd_sf"/>
</dbReference>
<evidence type="ECO:0000313" key="9">
    <source>
        <dbReference type="Proteomes" id="UP000320160"/>
    </source>
</evidence>
<evidence type="ECO:0000256" key="6">
    <source>
        <dbReference type="ARBA" id="ARBA00023163"/>
    </source>
</evidence>
<dbReference type="GO" id="GO:0046872">
    <property type="term" value="F:metal ion binding"/>
    <property type="evidence" value="ECO:0007669"/>
    <property type="project" value="UniProtKB-KW"/>
</dbReference>
<dbReference type="InterPro" id="IPR002481">
    <property type="entry name" value="FUR"/>
</dbReference>
<keyword evidence="5" id="KW-0238">DNA-binding</keyword>
<keyword evidence="3 7" id="KW-0862">Zinc</keyword>
<evidence type="ECO:0000313" key="8">
    <source>
        <dbReference type="EMBL" id="TSB02227.1"/>
    </source>
</evidence>
<keyword evidence="9" id="KW-1185">Reference proteome</keyword>
<dbReference type="Gene3D" id="3.30.1490.190">
    <property type="match status" value="1"/>
</dbReference>
<dbReference type="Pfam" id="PF01475">
    <property type="entry name" value="FUR"/>
    <property type="match status" value="1"/>
</dbReference>
<evidence type="ECO:0000256" key="5">
    <source>
        <dbReference type="ARBA" id="ARBA00023125"/>
    </source>
</evidence>
<dbReference type="GO" id="GO:0003677">
    <property type="term" value="F:DNA binding"/>
    <property type="evidence" value="ECO:0007669"/>
    <property type="project" value="UniProtKB-KW"/>
</dbReference>
<keyword evidence="4" id="KW-0805">Transcription regulation</keyword>
<keyword evidence="7" id="KW-0479">Metal-binding</keyword>
<keyword evidence="6" id="KW-0804">Transcription</keyword>
<dbReference type="OrthoDB" id="9801127at2"/>
<dbReference type="InterPro" id="IPR043135">
    <property type="entry name" value="Fur_C"/>
</dbReference>
<dbReference type="InterPro" id="IPR036388">
    <property type="entry name" value="WH-like_DNA-bd_sf"/>
</dbReference>
<sequence length="125" mass="14239">MPLRDVVIRILATSDTPLGAYDIARQVSRMQGRKCHANSIYRVLEPMIRRGEIQSIVTERSYAFIARTPCSLLWCTCRNCKAMQPVEADAIHQYLDKKARAFRFHPAQRYVELVGLCQNCAGHDG</sequence>
<evidence type="ECO:0000256" key="4">
    <source>
        <dbReference type="ARBA" id="ARBA00023015"/>
    </source>
</evidence>
<name>A0A553WC13_9SPHN</name>
<feature type="binding site" evidence="7">
    <location>
        <position position="80"/>
    </location>
    <ligand>
        <name>Zn(2+)</name>
        <dbReference type="ChEBI" id="CHEBI:29105"/>
    </ligand>
</feature>
<evidence type="ECO:0000256" key="1">
    <source>
        <dbReference type="ARBA" id="ARBA00007957"/>
    </source>
</evidence>
<gene>
    <name evidence="8" type="ORF">FOM92_14045</name>
</gene>
<dbReference type="RefSeq" id="WP_143777445.1">
    <property type="nucleotide sequence ID" value="NZ_VKKU01000002.1"/>
</dbReference>
<feature type="binding site" evidence="7">
    <location>
        <position position="120"/>
    </location>
    <ligand>
        <name>Zn(2+)</name>
        <dbReference type="ChEBI" id="CHEBI:29105"/>
    </ligand>
</feature>
<evidence type="ECO:0000256" key="7">
    <source>
        <dbReference type="PIRSR" id="PIRSR602481-1"/>
    </source>
</evidence>
<evidence type="ECO:0000256" key="3">
    <source>
        <dbReference type="ARBA" id="ARBA00022833"/>
    </source>
</evidence>
<dbReference type="SUPFAM" id="SSF46785">
    <property type="entry name" value="Winged helix' DNA-binding domain"/>
    <property type="match status" value="1"/>
</dbReference>
<protein>
    <submittedName>
        <fullName evidence="8">Uncharacterized protein</fullName>
    </submittedName>
</protein>
<feature type="binding site" evidence="7">
    <location>
        <position position="117"/>
    </location>
    <ligand>
        <name>Zn(2+)</name>
        <dbReference type="ChEBI" id="CHEBI:29105"/>
    </ligand>
</feature>
<comment type="caution">
    <text evidence="8">The sequence shown here is derived from an EMBL/GenBank/DDBJ whole genome shotgun (WGS) entry which is preliminary data.</text>
</comment>
<feature type="binding site" evidence="7">
    <location>
        <position position="77"/>
    </location>
    <ligand>
        <name>Zn(2+)</name>
        <dbReference type="ChEBI" id="CHEBI:29105"/>
    </ligand>
</feature>
<dbReference type="Gene3D" id="1.10.10.10">
    <property type="entry name" value="Winged helix-like DNA-binding domain superfamily/Winged helix DNA-binding domain"/>
    <property type="match status" value="1"/>
</dbReference>
<evidence type="ECO:0000256" key="2">
    <source>
        <dbReference type="ARBA" id="ARBA00022491"/>
    </source>
</evidence>
<dbReference type="AlphaFoldDB" id="A0A553WC13"/>
<dbReference type="EMBL" id="VKKU01000002">
    <property type="protein sequence ID" value="TSB02227.1"/>
    <property type="molecule type" value="Genomic_DNA"/>
</dbReference>
<dbReference type="GO" id="GO:0003700">
    <property type="term" value="F:DNA-binding transcription factor activity"/>
    <property type="evidence" value="ECO:0007669"/>
    <property type="project" value="InterPro"/>
</dbReference>
<reference evidence="8 9" key="1">
    <citation type="submission" date="2019-07" db="EMBL/GenBank/DDBJ databases">
        <authorList>
            <person name="Park M."/>
        </authorList>
    </citation>
    <scope>NUCLEOTIDE SEQUENCE [LARGE SCALE GENOMIC DNA]</scope>
    <source>
        <strain evidence="8 9">KCTC32445</strain>
    </source>
</reference>
<dbReference type="Proteomes" id="UP000320160">
    <property type="component" value="Unassembled WGS sequence"/>
</dbReference>
<proteinExistence type="inferred from homology"/>
<accession>A0A553WC13</accession>
<organism evidence="8 9">
    <name type="scientific">Sphingorhabdus contaminans</name>
    <dbReference type="NCBI Taxonomy" id="1343899"/>
    <lineage>
        <taxon>Bacteria</taxon>
        <taxon>Pseudomonadati</taxon>
        <taxon>Pseudomonadota</taxon>
        <taxon>Alphaproteobacteria</taxon>
        <taxon>Sphingomonadales</taxon>
        <taxon>Sphingomonadaceae</taxon>
        <taxon>Sphingorhabdus</taxon>
    </lineage>
</organism>
<keyword evidence="2" id="KW-0678">Repressor</keyword>